<dbReference type="GO" id="GO:0005576">
    <property type="term" value="C:extracellular region"/>
    <property type="evidence" value="ECO:0007669"/>
    <property type="project" value="TreeGrafter"/>
</dbReference>
<dbReference type="NCBIfam" id="TIGR03919">
    <property type="entry name" value="T7SS_EccB"/>
    <property type="match status" value="1"/>
</dbReference>
<gene>
    <name evidence="2" type="primary">eccB</name>
    <name evidence="2" type="ORF">HC138_02625</name>
</gene>
<dbReference type="InterPro" id="IPR007795">
    <property type="entry name" value="T7SS_EccB"/>
</dbReference>
<keyword evidence="1" id="KW-0472">Membrane</keyword>
<protein>
    <submittedName>
        <fullName evidence="2">Type VII secretion protein EccB</fullName>
    </submittedName>
</protein>
<feature type="transmembrane region" description="Helical" evidence="1">
    <location>
        <begin position="44"/>
        <end position="65"/>
    </location>
</feature>
<organism evidence="2 3">
    <name type="scientific">Corynebacterium coyleae</name>
    <dbReference type="NCBI Taxonomy" id="53374"/>
    <lineage>
        <taxon>Bacteria</taxon>
        <taxon>Bacillati</taxon>
        <taxon>Actinomycetota</taxon>
        <taxon>Actinomycetes</taxon>
        <taxon>Mycobacteriales</taxon>
        <taxon>Corynebacteriaceae</taxon>
        <taxon>Corynebacterium</taxon>
    </lineage>
</organism>
<evidence type="ECO:0000256" key="1">
    <source>
        <dbReference type="SAM" id="Phobius"/>
    </source>
</evidence>
<dbReference type="AlphaFoldDB" id="A0AAP6XIA9"/>
<evidence type="ECO:0000313" key="3">
    <source>
        <dbReference type="Proteomes" id="UP000591626"/>
    </source>
</evidence>
<proteinExistence type="predicted"/>
<reference evidence="2 3" key="1">
    <citation type="submission" date="2020-03" db="EMBL/GenBank/DDBJ databases">
        <title>Draft genome sequences of bacterial isolates from the female urobiome.</title>
        <authorList>
            <person name="Miller-Ensminger T."/>
            <person name="Wolfe A.J."/>
            <person name="Putonti C."/>
        </authorList>
    </citation>
    <scope>NUCLEOTIDE SEQUENCE [LARGE SCALE GENOMIC DNA]</scope>
    <source>
        <strain evidence="2 3">UMB8490</strain>
    </source>
</reference>
<dbReference type="PANTHER" id="PTHR40765">
    <property type="entry name" value="ESX-2 SECRETION SYSTEM ATPASE ECCB2"/>
    <property type="match status" value="1"/>
</dbReference>
<dbReference type="PANTHER" id="PTHR40765:SF2">
    <property type="entry name" value="ESX-2 SECRETION SYSTEM ATPASE ECCB2"/>
    <property type="match status" value="1"/>
</dbReference>
<name>A0AAP6XIA9_9CORY</name>
<keyword evidence="1" id="KW-0812">Transmembrane</keyword>
<dbReference type="Gene3D" id="3.30.2390.20">
    <property type="entry name" value="Type VII secretion system EccB, repeat 1 domain"/>
    <property type="match status" value="1"/>
</dbReference>
<evidence type="ECO:0000313" key="2">
    <source>
        <dbReference type="EMBL" id="NJJ03269.1"/>
    </source>
</evidence>
<dbReference type="Proteomes" id="UP000591626">
    <property type="component" value="Unassembled WGS sequence"/>
</dbReference>
<keyword evidence="1" id="KW-1133">Transmembrane helix</keyword>
<comment type="caution">
    <text evidence="2">The sequence shown here is derived from an EMBL/GenBank/DDBJ whole genome shotgun (WGS) entry which is preliminary data.</text>
</comment>
<dbReference type="Pfam" id="PF05108">
    <property type="entry name" value="T7SS_ESX1_EccB"/>
    <property type="match status" value="2"/>
</dbReference>
<accession>A0AAP6XIA9</accession>
<dbReference type="InterPro" id="IPR044857">
    <property type="entry name" value="T7SS_EccB_R1"/>
</dbReference>
<sequence>MAKLLPTTRAQVSGHQFMRRRMEHGLLFGDIRMIHDPLSARHRATVFGVAAVVMIAGVMGLFAWMRPNADPGDAPILRASDGTLYVRVDDTVHPVTNLSSARLIAGAAADPSRVGDEHLAAMPRGVPVGIVAAPAMFAPEGAVDAAWSVCAVPGRVTVVAGQRPEPLLGDDTVLATDGTRQWLVTGEGRQLLPDAASPQGRIVRRALGVGHTTPMWEPPLQVMTALKELPPVSVPAPDRLPEVLVAESGAWALFNGRIEPLSEVQQAVLLDAGAKQRSIGREQLATYQDGDLGLTIPERRPQWVDPVQQTVCVDQDRGGAVQSGTEHDGTKHDGAEHAGTARYGAVRSGDASAIALSGASVATHFAGLADGSIGVDSGHGFHVVASNGLRHRAPDAETLATVGAVHVERVPWEIVSLLPEGEELTRAAALTATY</sequence>
<dbReference type="EMBL" id="JAAUVV010000003">
    <property type="protein sequence ID" value="NJJ03269.1"/>
    <property type="molecule type" value="Genomic_DNA"/>
</dbReference>